<gene>
    <name evidence="1" type="ORF">AGLY_010645</name>
</gene>
<keyword evidence="2" id="KW-1185">Reference proteome</keyword>
<sequence length="259" mass="30763">MSTRHLFFPKIKFLWMATKMHILGPSLYYSWVYLKLLANSNMDNEYIIYVFDIKMFTGLELKIKEVLRFSKRLSDVLIMRMNIMSHANKLKLYLNFWSGNTSNIATDITILKEMKNASKSFDFNHRLATLNTKSLFSDFSSSTNTTTNKNKLNRINNINKDTCLQMYIAKKLKFLKTCPENMTIMIAIVFRHQPNCEYFTVYFRNHRTPKNASAASYNNVSYHKYQKFYCLYSYIINCISLTFCFHDMEIFKNIFINNF</sequence>
<dbReference type="EMBL" id="VYZN01000041">
    <property type="protein sequence ID" value="KAE9531439.1"/>
    <property type="molecule type" value="Genomic_DNA"/>
</dbReference>
<dbReference type="AlphaFoldDB" id="A0A6G0TE51"/>
<reference evidence="1 2" key="1">
    <citation type="submission" date="2019-08" db="EMBL/GenBank/DDBJ databases">
        <title>The genome of the soybean aphid Biotype 1, its phylome, world population structure and adaptation to the North American continent.</title>
        <authorList>
            <person name="Giordano R."/>
            <person name="Donthu R.K."/>
            <person name="Hernandez A.G."/>
            <person name="Wright C.L."/>
            <person name="Zimin A.V."/>
        </authorList>
    </citation>
    <scope>NUCLEOTIDE SEQUENCE [LARGE SCALE GENOMIC DNA]</scope>
    <source>
        <tissue evidence="1">Whole aphids</tissue>
    </source>
</reference>
<proteinExistence type="predicted"/>
<evidence type="ECO:0000313" key="2">
    <source>
        <dbReference type="Proteomes" id="UP000475862"/>
    </source>
</evidence>
<name>A0A6G0TE51_APHGL</name>
<evidence type="ECO:0000313" key="1">
    <source>
        <dbReference type="EMBL" id="KAE9531439.1"/>
    </source>
</evidence>
<protein>
    <submittedName>
        <fullName evidence="1">Uncharacterized protein</fullName>
    </submittedName>
</protein>
<accession>A0A6G0TE51</accession>
<organism evidence="1 2">
    <name type="scientific">Aphis glycines</name>
    <name type="common">Soybean aphid</name>
    <dbReference type="NCBI Taxonomy" id="307491"/>
    <lineage>
        <taxon>Eukaryota</taxon>
        <taxon>Metazoa</taxon>
        <taxon>Ecdysozoa</taxon>
        <taxon>Arthropoda</taxon>
        <taxon>Hexapoda</taxon>
        <taxon>Insecta</taxon>
        <taxon>Pterygota</taxon>
        <taxon>Neoptera</taxon>
        <taxon>Paraneoptera</taxon>
        <taxon>Hemiptera</taxon>
        <taxon>Sternorrhyncha</taxon>
        <taxon>Aphidomorpha</taxon>
        <taxon>Aphidoidea</taxon>
        <taxon>Aphididae</taxon>
        <taxon>Aphidini</taxon>
        <taxon>Aphis</taxon>
        <taxon>Aphis</taxon>
    </lineage>
</organism>
<dbReference type="Proteomes" id="UP000475862">
    <property type="component" value="Unassembled WGS sequence"/>
</dbReference>
<comment type="caution">
    <text evidence="1">The sequence shown here is derived from an EMBL/GenBank/DDBJ whole genome shotgun (WGS) entry which is preliminary data.</text>
</comment>